<keyword evidence="2" id="KW-1185">Reference proteome</keyword>
<comment type="caution">
    <text evidence="1">The sequence shown here is derived from an EMBL/GenBank/DDBJ whole genome shotgun (WGS) entry which is preliminary data.</text>
</comment>
<organism evidence="1 2">
    <name type="scientific">Pistacia integerrima</name>
    <dbReference type="NCBI Taxonomy" id="434235"/>
    <lineage>
        <taxon>Eukaryota</taxon>
        <taxon>Viridiplantae</taxon>
        <taxon>Streptophyta</taxon>
        <taxon>Embryophyta</taxon>
        <taxon>Tracheophyta</taxon>
        <taxon>Spermatophyta</taxon>
        <taxon>Magnoliopsida</taxon>
        <taxon>eudicotyledons</taxon>
        <taxon>Gunneridae</taxon>
        <taxon>Pentapetalae</taxon>
        <taxon>rosids</taxon>
        <taxon>malvids</taxon>
        <taxon>Sapindales</taxon>
        <taxon>Anacardiaceae</taxon>
        <taxon>Pistacia</taxon>
    </lineage>
</organism>
<dbReference type="Proteomes" id="UP001163603">
    <property type="component" value="Chromosome 7"/>
</dbReference>
<protein>
    <submittedName>
        <fullName evidence="1">Uncharacterized protein</fullName>
    </submittedName>
</protein>
<gene>
    <name evidence="1" type="ORF">Pint_24862</name>
</gene>
<evidence type="ECO:0000313" key="2">
    <source>
        <dbReference type="Proteomes" id="UP001163603"/>
    </source>
</evidence>
<evidence type="ECO:0000313" key="1">
    <source>
        <dbReference type="EMBL" id="KAJ0034742.1"/>
    </source>
</evidence>
<name>A0ACC0YEI1_9ROSI</name>
<accession>A0ACC0YEI1</accession>
<reference evidence="2" key="1">
    <citation type="journal article" date="2023" name="G3 (Bethesda)">
        <title>Genome assembly and association tests identify interacting loci associated with vigor, precocity, and sex in interspecific pistachio rootstocks.</title>
        <authorList>
            <person name="Palmer W."/>
            <person name="Jacygrad E."/>
            <person name="Sagayaradj S."/>
            <person name="Cavanaugh K."/>
            <person name="Han R."/>
            <person name="Bertier L."/>
            <person name="Beede B."/>
            <person name="Kafkas S."/>
            <person name="Golino D."/>
            <person name="Preece J."/>
            <person name="Michelmore R."/>
        </authorList>
    </citation>
    <scope>NUCLEOTIDE SEQUENCE [LARGE SCALE GENOMIC DNA]</scope>
</reference>
<sequence>MGSVAKEIASELLPFLRVYKDGSVHRLNGSTNVPPSLQDPETGVSSKDITVSENPHISARVYLPKLTQLPNQKLPVLVYTHGGGFCFESAFSLVETKLMNSLVSEAKVVAISVEYRLAPEIPIPLLYEDCWTALKWIASHSADNSGDNKEPWLTTYGDFERVFIGGDNAGANITHNILMRAGKESLPGGVKIVGAFLTHPYFWGSKPIGSEIGGPEREKLVPYVVWNFLYPTAPGGIDNPMINFVGPEAPSLAQLGCSRLLVSVAELDVLRDRGVLYYNAVKESGWKGEVELVEVEGEDHAFHILNYETENAKKIIKRLALFLLK</sequence>
<dbReference type="EMBL" id="CM047742">
    <property type="protein sequence ID" value="KAJ0034742.1"/>
    <property type="molecule type" value="Genomic_DNA"/>
</dbReference>
<proteinExistence type="predicted"/>